<accession>A0A1I7NP54</accession>
<dbReference type="AlphaFoldDB" id="A0A1I7NP54"/>
<dbReference type="RefSeq" id="WP_092424971.1">
    <property type="nucleotide sequence ID" value="NZ_FPCK01000002.1"/>
</dbReference>
<feature type="region of interest" description="Disordered" evidence="1">
    <location>
        <begin position="205"/>
        <end position="233"/>
    </location>
</feature>
<dbReference type="Proteomes" id="UP000199074">
    <property type="component" value="Unassembled WGS sequence"/>
</dbReference>
<organism evidence="3 4">
    <name type="scientific">Devosia crocina</name>
    <dbReference type="NCBI Taxonomy" id="429728"/>
    <lineage>
        <taxon>Bacteria</taxon>
        <taxon>Pseudomonadati</taxon>
        <taxon>Pseudomonadota</taxon>
        <taxon>Alphaproteobacteria</taxon>
        <taxon>Hyphomicrobiales</taxon>
        <taxon>Devosiaceae</taxon>
        <taxon>Devosia</taxon>
    </lineage>
</organism>
<proteinExistence type="predicted"/>
<sequence>MHIGLTGREGRISAAARAGLAGLALMATLALGACTTVEGTNALTDFGTFEREVMNDTARGVGLIPGNAPKEDLTAARAPLVLPRNGNNLPAPSAQVAAAQLPADSSTVRIDTSNLSEADLQRLRSARVVDLRSLSGRPLTPEEARALTARMSSAGMQVSSAASRPLYLPPGEYFTRVGDANLVCRAPNGELVPISDARCPDEVRRALRSQGPSSNQLSTSADPRLTNSETSLR</sequence>
<keyword evidence="4" id="KW-1185">Reference proteome</keyword>
<dbReference type="EMBL" id="FPCK01000002">
    <property type="protein sequence ID" value="SFV36431.1"/>
    <property type="molecule type" value="Genomic_DNA"/>
</dbReference>
<feature type="chain" id="PRO_5011613753" description="Pilus assembly protein CpaD" evidence="2">
    <location>
        <begin position="33"/>
        <end position="233"/>
    </location>
</feature>
<feature type="compositionally biased region" description="Polar residues" evidence="1">
    <location>
        <begin position="210"/>
        <end position="233"/>
    </location>
</feature>
<evidence type="ECO:0000313" key="3">
    <source>
        <dbReference type="EMBL" id="SFV36431.1"/>
    </source>
</evidence>
<protein>
    <recommendedName>
        <fullName evidence="5">Pilus assembly protein CpaD</fullName>
    </recommendedName>
</protein>
<name>A0A1I7NP54_9HYPH</name>
<evidence type="ECO:0000256" key="1">
    <source>
        <dbReference type="SAM" id="MobiDB-lite"/>
    </source>
</evidence>
<feature type="signal peptide" evidence="2">
    <location>
        <begin position="1"/>
        <end position="32"/>
    </location>
</feature>
<dbReference type="OrthoDB" id="7948119at2"/>
<keyword evidence="2" id="KW-0732">Signal</keyword>
<evidence type="ECO:0000313" key="4">
    <source>
        <dbReference type="Proteomes" id="UP000199074"/>
    </source>
</evidence>
<evidence type="ECO:0000256" key="2">
    <source>
        <dbReference type="SAM" id="SignalP"/>
    </source>
</evidence>
<gene>
    <name evidence="3" type="ORF">SAMN05216456_2476</name>
</gene>
<reference evidence="3 4" key="1">
    <citation type="submission" date="2016-10" db="EMBL/GenBank/DDBJ databases">
        <authorList>
            <person name="de Groot N.N."/>
        </authorList>
    </citation>
    <scope>NUCLEOTIDE SEQUENCE [LARGE SCALE GENOMIC DNA]</scope>
    <source>
        <strain evidence="3 4">IPL20</strain>
    </source>
</reference>
<evidence type="ECO:0008006" key="5">
    <source>
        <dbReference type="Google" id="ProtNLM"/>
    </source>
</evidence>
<dbReference type="STRING" id="429728.SAMN05216456_2476"/>